<dbReference type="InterPro" id="IPR036513">
    <property type="entry name" value="STAS_dom_sf"/>
</dbReference>
<feature type="domain" description="STAS" evidence="1">
    <location>
        <begin position="22"/>
        <end position="113"/>
    </location>
</feature>
<dbReference type="Pfam" id="PF13466">
    <property type="entry name" value="STAS_2"/>
    <property type="match status" value="1"/>
</dbReference>
<proteinExistence type="predicted"/>
<evidence type="ECO:0000313" key="2">
    <source>
        <dbReference type="EMBL" id="MFC5023787.1"/>
    </source>
</evidence>
<dbReference type="PROSITE" id="PS50801">
    <property type="entry name" value="STAS"/>
    <property type="match status" value="1"/>
</dbReference>
<evidence type="ECO:0000259" key="1">
    <source>
        <dbReference type="PROSITE" id="PS50801"/>
    </source>
</evidence>
<dbReference type="SUPFAM" id="SSF52091">
    <property type="entry name" value="SpoIIaa-like"/>
    <property type="match status" value="1"/>
</dbReference>
<dbReference type="InterPro" id="IPR058548">
    <property type="entry name" value="MlaB-like_STAS"/>
</dbReference>
<dbReference type="RefSeq" id="WP_345687282.1">
    <property type="nucleotide sequence ID" value="NZ_BAABIT010000001.1"/>
</dbReference>
<dbReference type="Gene3D" id="3.30.750.24">
    <property type="entry name" value="STAS domain"/>
    <property type="match status" value="1"/>
</dbReference>
<dbReference type="InterPro" id="IPR002645">
    <property type="entry name" value="STAS_dom"/>
</dbReference>
<dbReference type="Proteomes" id="UP001595829">
    <property type="component" value="Unassembled WGS sequence"/>
</dbReference>
<name>A0ABV9XFQ6_9ACTN</name>
<accession>A0ABV9XFQ6</accession>
<sequence length="113" mass="12372">MTADPHPPPSASRPVVDGTVVDGHAVLVLSGEFHPHDARSLEERLTDPRLHAAGRWVLELEDVTRLDLVCAFALMRTVSALPRTTDVHIRGARRNVRRTLHEAGLDAVAVFDA</sequence>
<protein>
    <submittedName>
        <fullName evidence="2">STAS domain-containing protein</fullName>
    </submittedName>
</protein>
<dbReference type="EMBL" id="JBHSJD010000013">
    <property type="protein sequence ID" value="MFC5023787.1"/>
    <property type="molecule type" value="Genomic_DNA"/>
</dbReference>
<reference evidence="3" key="1">
    <citation type="journal article" date="2019" name="Int. J. Syst. Evol. Microbiol.">
        <title>The Global Catalogue of Microorganisms (GCM) 10K type strain sequencing project: providing services to taxonomists for standard genome sequencing and annotation.</title>
        <authorList>
            <consortium name="The Broad Institute Genomics Platform"/>
            <consortium name="The Broad Institute Genome Sequencing Center for Infectious Disease"/>
            <person name="Wu L."/>
            <person name="Ma J."/>
        </authorList>
    </citation>
    <scope>NUCLEOTIDE SEQUENCE [LARGE SCALE GENOMIC DNA]</scope>
    <source>
        <strain evidence="3">CGMCC 4.1648</strain>
    </source>
</reference>
<gene>
    <name evidence="2" type="ORF">ACFPM3_16735</name>
</gene>
<evidence type="ECO:0000313" key="3">
    <source>
        <dbReference type="Proteomes" id="UP001595829"/>
    </source>
</evidence>
<organism evidence="2 3">
    <name type="scientific">Streptomyces coeruleoprunus</name>
    <dbReference type="NCBI Taxonomy" id="285563"/>
    <lineage>
        <taxon>Bacteria</taxon>
        <taxon>Bacillati</taxon>
        <taxon>Actinomycetota</taxon>
        <taxon>Actinomycetes</taxon>
        <taxon>Kitasatosporales</taxon>
        <taxon>Streptomycetaceae</taxon>
        <taxon>Streptomyces</taxon>
    </lineage>
</organism>
<comment type="caution">
    <text evidence="2">The sequence shown here is derived from an EMBL/GenBank/DDBJ whole genome shotgun (WGS) entry which is preliminary data.</text>
</comment>
<keyword evidence="3" id="KW-1185">Reference proteome</keyword>